<evidence type="ECO:0000259" key="2">
    <source>
        <dbReference type="Pfam" id="PF12146"/>
    </source>
</evidence>
<evidence type="ECO:0000256" key="1">
    <source>
        <dbReference type="SAM" id="MobiDB-lite"/>
    </source>
</evidence>
<accession>A0A1G7XDN6</accession>
<dbReference type="EMBL" id="FNDD01000003">
    <property type="protein sequence ID" value="SDG82227.1"/>
    <property type="molecule type" value="Genomic_DNA"/>
</dbReference>
<dbReference type="PANTHER" id="PTHR43194:SF2">
    <property type="entry name" value="PEROXISOMAL MEMBRANE PROTEIN LPX1"/>
    <property type="match status" value="1"/>
</dbReference>
<dbReference type="AlphaFoldDB" id="A0A1G7XDN6"/>
<keyword evidence="3" id="KW-0378">Hydrolase</keyword>
<dbReference type="InterPro" id="IPR029058">
    <property type="entry name" value="AB_hydrolase_fold"/>
</dbReference>
<evidence type="ECO:0000313" key="3">
    <source>
        <dbReference type="EMBL" id="SDG82227.1"/>
    </source>
</evidence>
<keyword evidence="4" id="KW-1185">Reference proteome</keyword>
<dbReference type="PANTHER" id="PTHR43194">
    <property type="entry name" value="HYDROLASE ALPHA/BETA FOLD FAMILY"/>
    <property type="match status" value="1"/>
</dbReference>
<proteinExistence type="predicted"/>
<sequence>MSEKIYFNTSNKFSLKRTLVNVSTRLHHTVAPKHAEKVARKLLLTPVRSKPKNSEPSGLVKGELQTSEGRLTTYRLGSGPVWLLIHGWSGSANQFLPLMEHIAEQGFTALAYDHPAHGSSEGVYGHIPSFVRGLESVIDSIDDLAGVVGHSMGTAALLECRHQKLHDCPLLLIAPVLEYLENLFGSLQRSGYSMKLFNAVAQQLEQQYHYPLQSIDPYRKLAARHCPTTIVHDQLDKFAPFDVSQRAADEMPAVNLVATQGQGHGRVMTCAQVMQAFDALTKS</sequence>
<gene>
    <name evidence="3" type="ORF">SAMN04488136_10396</name>
</gene>
<evidence type="ECO:0000313" key="4">
    <source>
        <dbReference type="Proteomes" id="UP000198854"/>
    </source>
</evidence>
<dbReference type="InterPro" id="IPR022742">
    <property type="entry name" value="Hydrolase_4"/>
</dbReference>
<feature type="domain" description="Serine aminopeptidase S33" evidence="2">
    <location>
        <begin position="83"/>
        <end position="205"/>
    </location>
</feature>
<dbReference type="RefSeq" id="WP_093269867.1">
    <property type="nucleotide sequence ID" value="NZ_FNDD01000003.1"/>
</dbReference>
<dbReference type="SUPFAM" id="SSF53474">
    <property type="entry name" value="alpha/beta-Hydrolases"/>
    <property type="match status" value="1"/>
</dbReference>
<organism evidence="3 4">
    <name type="scientific">Vibrio xiamenensis</name>
    <dbReference type="NCBI Taxonomy" id="861298"/>
    <lineage>
        <taxon>Bacteria</taxon>
        <taxon>Pseudomonadati</taxon>
        <taxon>Pseudomonadota</taxon>
        <taxon>Gammaproteobacteria</taxon>
        <taxon>Vibrionales</taxon>
        <taxon>Vibrionaceae</taxon>
        <taxon>Vibrio</taxon>
    </lineage>
</organism>
<reference evidence="3 4" key="1">
    <citation type="submission" date="2016-10" db="EMBL/GenBank/DDBJ databases">
        <authorList>
            <person name="de Groot N.N."/>
        </authorList>
    </citation>
    <scope>NUCLEOTIDE SEQUENCE [LARGE SCALE GENOMIC DNA]</scope>
    <source>
        <strain evidence="3 4">CGMCC 1.10228</strain>
    </source>
</reference>
<dbReference type="STRING" id="861298.SAMN04488136_10396"/>
<dbReference type="InterPro" id="IPR050228">
    <property type="entry name" value="Carboxylesterase_BioH"/>
</dbReference>
<name>A0A1G7XDN6_9VIBR</name>
<feature type="region of interest" description="Disordered" evidence="1">
    <location>
        <begin position="44"/>
        <end position="64"/>
    </location>
</feature>
<dbReference type="OrthoDB" id="9785847at2"/>
<dbReference type="GO" id="GO:0016787">
    <property type="term" value="F:hydrolase activity"/>
    <property type="evidence" value="ECO:0007669"/>
    <property type="project" value="UniProtKB-KW"/>
</dbReference>
<dbReference type="Pfam" id="PF12146">
    <property type="entry name" value="Hydrolase_4"/>
    <property type="match status" value="1"/>
</dbReference>
<dbReference type="Proteomes" id="UP000198854">
    <property type="component" value="Unassembled WGS sequence"/>
</dbReference>
<protein>
    <submittedName>
        <fullName evidence="3">Alpha/beta hydrolase family protein</fullName>
    </submittedName>
</protein>
<dbReference type="Gene3D" id="3.40.50.1820">
    <property type="entry name" value="alpha/beta hydrolase"/>
    <property type="match status" value="1"/>
</dbReference>